<accession>A0A512MGB7</accession>
<dbReference type="RefSeq" id="WP_146854972.1">
    <property type="nucleotide sequence ID" value="NZ_BKAG01000058.1"/>
</dbReference>
<dbReference type="Proteomes" id="UP000321577">
    <property type="component" value="Unassembled WGS sequence"/>
</dbReference>
<name>A0A512MGB7_9BACT</name>
<comment type="caution">
    <text evidence="2">The sequence shown here is derived from an EMBL/GenBank/DDBJ whole genome shotgun (WGS) entry which is preliminary data.</text>
</comment>
<feature type="compositionally biased region" description="Basic and acidic residues" evidence="1">
    <location>
        <begin position="118"/>
        <end position="134"/>
    </location>
</feature>
<dbReference type="EMBL" id="BKAG01000058">
    <property type="protein sequence ID" value="GEP45775.1"/>
    <property type="molecule type" value="Genomic_DNA"/>
</dbReference>
<dbReference type="OrthoDB" id="197393at2"/>
<protein>
    <recommendedName>
        <fullName evidence="4">DUF177 domain-containing protein</fullName>
    </recommendedName>
</protein>
<sequence>MNPFHIDLRHLPGDGKQLQGTELASFFALPETDTARAESPLTYDLQVIRDDENLVITGSVEAEFSLECGRCLERYRQRVDIPDYVTEVPIEKEGIIDLTDAIREDILLTLPNFPRCEDGNVDPRDCPAEGRFDATESPLAPETPGTGKGVWSALDNLKN</sequence>
<feature type="region of interest" description="Disordered" evidence="1">
    <location>
        <begin position="118"/>
        <end position="159"/>
    </location>
</feature>
<evidence type="ECO:0000313" key="2">
    <source>
        <dbReference type="EMBL" id="GEP45775.1"/>
    </source>
</evidence>
<keyword evidence="3" id="KW-1185">Reference proteome</keyword>
<evidence type="ECO:0008006" key="4">
    <source>
        <dbReference type="Google" id="ProtNLM"/>
    </source>
</evidence>
<evidence type="ECO:0000313" key="3">
    <source>
        <dbReference type="Proteomes" id="UP000321577"/>
    </source>
</evidence>
<organism evidence="2 3">
    <name type="scientific">Brevifollis gellanilyticus</name>
    <dbReference type="NCBI Taxonomy" id="748831"/>
    <lineage>
        <taxon>Bacteria</taxon>
        <taxon>Pseudomonadati</taxon>
        <taxon>Verrucomicrobiota</taxon>
        <taxon>Verrucomicrobiia</taxon>
        <taxon>Verrucomicrobiales</taxon>
        <taxon>Verrucomicrobiaceae</taxon>
    </lineage>
</organism>
<evidence type="ECO:0000256" key="1">
    <source>
        <dbReference type="SAM" id="MobiDB-lite"/>
    </source>
</evidence>
<dbReference type="AlphaFoldDB" id="A0A512MGB7"/>
<gene>
    <name evidence="2" type="ORF">BGE01nite_50660</name>
</gene>
<proteinExistence type="predicted"/>
<reference evidence="2 3" key="1">
    <citation type="submission" date="2019-07" db="EMBL/GenBank/DDBJ databases">
        <title>Whole genome shotgun sequence of Brevifollis gellanilyticus NBRC 108608.</title>
        <authorList>
            <person name="Hosoyama A."/>
            <person name="Uohara A."/>
            <person name="Ohji S."/>
            <person name="Ichikawa N."/>
        </authorList>
    </citation>
    <scope>NUCLEOTIDE SEQUENCE [LARGE SCALE GENOMIC DNA]</scope>
    <source>
        <strain evidence="2 3">NBRC 108608</strain>
    </source>
</reference>